<keyword evidence="5" id="KW-0297">G-protein coupled receptor</keyword>
<evidence type="ECO:0000256" key="3">
    <source>
        <dbReference type="ARBA" id="ARBA00022692"/>
    </source>
</evidence>
<evidence type="ECO:0000313" key="12">
    <source>
        <dbReference type="Ensembl" id="ENSECAP00000034509.2"/>
    </source>
</evidence>
<name>A0A3Q2HIM0_HORSE</name>
<dbReference type="SUPFAM" id="SSF81321">
    <property type="entry name" value="Family A G protein-coupled receptor-like"/>
    <property type="match status" value="1"/>
</dbReference>
<reference evidence="12 13" key="1">
    <citation type="journal article" date="2009" name="Science">
        <title>Genome sequence, comparative analysis, and population genetics of the domestic horse.</title>
        <authorList>
            <consortium name="Broad Institute Genome Sequencing Platform"/>
            <consortium name="Broad Institute Whole Genome Assembly Team"/>
            <person name="Wade C.M."/>
            <person name="Giulotto E."/>
            <person name="Sigurdsson S."/>
            <person name="Zoli M."/>
            <person name="Gnerre S."/>
            <person name="Imsland F."/>
            <person name="Lear T.L."/>
            <person name="Adelson D.L."/>
            <person name="Bailey E."/>
            <person name="Bellone R.R."/>
            <person name="Bloecker H."/>
            <person name="Distl O."/>
            <person name="Edgar R.C."/>
            <person name="Garber M."/>
            <person name="Leeb T."/>
            <person name="Mauceli E."/>
            <person name="MacLeod J.N."/>
            <person name="Penedo M.C.T."/>
            <person name="Raison J.M."/>
            <person name="Sharpe T."/>
            <person name="Vogel J."/>
            <person name="Andersson L."/>
            <person name="Antczak D.F."/>
            <person name="Biagi T."/>
            <person name="Binns M.M."/>
            <person name="Chowdhary B.P."/>
            <person name="Coleman S.J."/>
            <person name="Della Valle G."/>
            <person name="Fryc S."/>
            <person name="Guerin G."/>
            <person name="Hasegawa T."/>
            <person name="Hill E.W."/>
            <person name="Jurka J."/>
            <person name="Kiialainen A."/>
            <person name="Lindgren G."/>
            <person name="Liu J."/>
            <person name="Magnani E."/>
            <person name="Mickelson J.R."/>
            <person name="Murray J."/>
            <person name="Nergadze S.G."/>
            <person name="Onofrio R."/>
            <person name="Pedroni S."/>
            <person name="Piras M.F."/>
            <person name="Raudsepp T."/>
            <person name="Rocchi M."/>
            <person name="Roeed K.H."/>
            <person name="Ryder O.A."/>
            <person name="Searle S."/>
            <person name="Skow L."/>
            <person name="Swinburne J.E."/>
            <person name="Syvaenen A.C."/>
            <person name="Tozaki T."/>
            <person name="Valberg S.J."/>
            <person name="Vaudin M."/>
            <person name="White J.R."/>
            <person name="Zody M.C."/>
            <person name="Lander E.S."/>
            <person name="Lindblad-Toh K."/>
        </authorList>
    </citation>
    <scope>NUCLEOTIDE SEQUENCE [LARGE SCALE GENOMIC DNA]</scope>
    <source>
        <strain evidence="12 13">Thoroughbred</strain>
    </source>
</reference>
<reference evidence="12" key="2">
    <citation type="submission" date="2025-08" db="UniProtKB">
        <authorList>
            <consortium name="Ensembl"/>
        </authorList>
    </citation>
    <scope>IDENTIFICATION</scope>
    <source>
        <strain evidence="12">Thoroughbred</strain>
    </source>
</reference>
<accession>A0A3Q2HIM0</accession>
<dbReference type="GO" id="GO:0007186">
    <property type="term" value="P:G protein-coupled receptor signaling pathway"/>
    <property type="evidence" value="ECO:0000318"/>
    <property type="project" value="GO_Central"/>
</dbReference>
<dbReference type="GO" id="GO:0005886">
    <property type="term" value="C:plasma membrane"/>
    <property type="evidence" value="ECO:0000318"/>
    <property type="project" value="GO_Central"/>
</dbReference>
<reference evidence="12" key="3">
    <citation type="submission" date="2025-09" db="UniProtKB">
        <authorList>
            <consortium name="Ensembl"/>
        </authorList>
    </citation>
    <scope>IDENTIFICATION</scope>
    <source>
        <strain evidence="12">Thoroughbred</strain>
    </source>
</reference>
<proteinExistence type="predicted"/>
<protein>
    <recommendedName>
        <fullName evidence="11">G-protein coupled receptors family 1 profile domain-containing protein</fullName>
    </recommendedName>
</protein>
<evidence type="ECO:0000256" key="4">
    <source>
        <dbReference type="ARBA" id="ARBA00022989"/>
    </source>
</evidence>
<evidence type="ECO:0000256" key="1">
    <source>
        <dbReference type="ARBA" id="ARBA00004651"/>
    </source>
</evidence>
<keyword evidence="2" id="KW-1003">Cell membrane</keyword>
<dbReference type="InParanoid" id="A0A3Q2HIM0"/>
<dbReference type="PRINTS" id="PR02108">
    <property type="entry name" value="MRGPCRFAMILY"/>
</dbReference>
<dbReference type="PANTHER" id="PTHR11334">
    <property type="entry name" value="MAS-RELATED G-PROTEIN COUPLED RECEPTOR"/>
    <property type="match status" value="1"/>
</dbReference>
<keyword evidence="7" id="KW-0675">Receptor</keyword>
<dbReference type="GeneTree" id="ENSGT01030000234639"/>
<organism evidence="12 13">
    <name type="scientific">Equus caballus</name>
    <name type="common">Horse</name>
    <dbReference type="NCBI Taxonomy" id="9796"/>
    <lineage>
        <taxon>Eukaryota</taxon>
        <taxon>Metazoa</taxon>
        <taxon>Chordata</taxon>
        <taxon>Craniata</taxon>
        <taxon>Vertebrata</taxon>
        <taxon>Euteleostomi</taxon>
        <taxon>Mammalia</taxon>
        <taxon>Eutheria</taxon>
        <taxon>Laurasiatheria</taxon>
        <taxon>Perissodactyla</taxon>
        <taxon>Equidae</taxon>
        <taxon>Equus</taxon>
    </lineage>
</organism>
<dbReference type="STRING" id="9796.ENSECAP00000034509"/>
<evidence type="ECO:0000256" key="6">
    <source>
        <dbReference type="ARBA" id="ARBA00023136"/>
    </source>
</evidence>
<evidence type="ECO:0000256" key="5">
    <source>
        <dbReference type="ARBA" id="ARBA00023040"/>
    </source>
</evidence>
<evidence type="ECO:0000256" key="2">
    <source>
        <dbReference type="ARBA" id="ARBA00022475"/>
    </source>
</evidence>
<dbReference type="Ensembl" id="ENSECAT00000052056.2">
    <property type="protein sequence ID" value="ENSECAP00000034509.2"/>
    <property type="gene ID" value="ENSECAG00000034393.2"/>
</dbReference>
<feature type="transmembrane region" description="Helical" evidence="10">
    <location>
        <begin position="140"/>
        <end position="159"/>
    </location>
</feature>
<dbReference type="InterPro" id="IPR026234">
    <property type="entry name" value="MRGPCRFAMILY"/>
</dbReference>
<feature type="region of interest" description="Disordered" evidence="9">
    <location>
        <begin position="307"/>
        <end position="328"/>
    </location>
</feature>
<evidence type="ECO:0000256" key="8">
    <source>
        <dbReference type="ARBA" id="ARBA00023224"/>
    </source>
</evidence>
<dbReference type="Gene3D" id="1.20.1070.10">
    <property type="entry name" value="Rhodopsin 7-helix transmembrane proteins"/>
    <property type="match status" value="1"/>
</dbReference>
<dbReference type="PaxDb" id="9796-ENSECAP00000034509"/>
<evidence type="ECO:0000256" key="9">
    <source>
        <dbReference type="SAM" id="MobiDB-lite"/>
    </source>
</evidence>
<dbReference type="PROSITE" id="PS50262">
    <property type="entry name" value="G_PROTEIN_RECEP_F1_2"/>
    <property type="match status" value="1"/>
</dbReference>
<dbReference type="PANTHER" id="PTHR11334:SF29">
    <property type="entry name" value="MAS-RELATED G-PROTEIN COUPLED RECEPTOR MEMBER X2"/>
    <property type="match status" value="1"/>
</dbReference>
<keyword evidence="8" id="KW-0807">Transducer</keyword>
<dbReference type="Proteomes" id="UP000002281">
    <property type="component" value="Chromosome 7"/>
</dbReference>
<feature type="transmembrane region" description="Helical" evidence="10">
    <location>
        <begin position="221"/>
        <end position="241"/>
    </location>
</feature>
<evidence type="ECO:0000259" key="11">
    <source>
        <dbReference type="PROSITE" id="PS50262"/>
    </source>
</evidence>
<evidence type="ECO:0000256" key="10">
    <source>
        <dbReference type="SAM" id="Phobius"/>
    </source>
</evidence>
<dbReference type="AlphaFoldDB" id="A0A3Q2HIM0"/>
<keyword evidence="6 10" id="KW-0472">Membrane</keyword>
<keyword evidence="13" id="KW-1185">Reference proteome</keyword>
<keyword evidence="3 10" id="KW-0812">Transmembrane</keyword>
<evidence type="ECO:0000313" key="13">
    <source>
        <dbReference type="Proteomes" id="UP000002281"/>
    </source>
</evidence>
<feature type="transmembrane region" description="Helical" evidence="10">
    <location>
        <begin position="186"/>
        <end position="209"/>
    </location>
</feature>
<dbReference type="InterPro" id="IPR017452">
    <property type="entry name" value="GPCR_Rhodpsn_7TM"/>
</dbReference>
<feature type="domain" description="G-protein coupled receptors family 1 profile" evidence="11">
    <location>
        <begin position="41"/>
        <end position="277"/>
    </location>
</feature>
<dbReference type="GO" id="GO:0004930">
    <property type="term" value="F:G protein-coupled receptor activity"/>
    <property type="evidence" value="ECO:0000318"/>
    <property type="project" value="GO_Central"/>
</dbReference>
<evidence type="ECO:0000256" key="7">
    <source>
        <dbReference type="ARBA" id="ARBA00023170"/>
    </source>
</evidence>
<sequence>MLQRHIRASLSNLAWGTEFTPVNGRDQAPPQTFNMETLIRALLIVIITLVGLPRNTVDCLLYLRCNLAAVSFLFHCCQITHSLGELFTSFHSISISLPSFFTTVVNFAHIADLSLLSIISTEHRLSTLSPLWYLCHHGRHMSSVMCALLWALSLLLNVLGGNYCGFLSRDCDHVCRAYELNHYATWLAPLLIFLLVLLSGSSLALLVRILCCSRQTQLTRLCVVILLTVLVFLLCGLPFGFNGFCWIQKDSNMFSCYLGRTGVILPGIKSSANPSISSFVGSFRHQRLQRQTLRLVLQGALEDTTEVKKSGGSFPQEPRVMSGSSFMR</sequence>
<keyword evidence="4 10" id="KW-1133">Transmembrane helix</keyword>
<comment type="subcellular location">
    <subcellularLocation>
        <location evidence="1">Cell membrane</location>
        <topology evidence="1">Multi-pass membrane protein</topology>
    </subcellularLocation>
</comment>